<proteinExistence type="inferred from homology"/>
<dbReference type="GO" id="GO:0005730">
    <property type="term" value="C:nucleolus"/>
    <property type="evidence" value="ECO:0007669"/>
    <property type="project" value="UniProtKB-SubCell"/>
</dbReference>
<evidence type="ECO:0000256" key="6">
    <source>
        <dbReference type="ARBA" id="ARBA00022840"/>
    </source>
</evidence>
<evidence type="ECO:0000259" key="14">
    <source>
        <dbReference type="PROSITE" id="PS51194"/>
    </source>
</evidence>
<keyword evidence="4 10" id="KW-0378">Hydrolase</keyword>
<evidence type="ECO:0000256" key="12">
    <source>
        <dbReference type="SAM" id="MobiDB-lite"/>
    </source>
</evidence>
<dbReference type="InterPro" id="IPR000629">
    <property type="entry name" value="RNA-helicase_DEAD-box_CS"/>
</dbReference>
<keyword evidence="8" id="KW-0539">Nucleus</keyword>
<evidence type="ECO:0000256" key="5">
    <source>
        <dbReference type="ARBA" id="ARBA00022806"/>
    </source>
</evidence>
<dbReference type="PROSITE" id="PS00039">
    <property type="entry name" value="DEAD_ATP_HELICASE"/>
    <property type="match status" value="1"/>
</dbReference>
<dbReference type="AlphaFoldDB" id="A0A177AJ99"/>
<keyword evidence="3 10" id="KW-0547">Nucleotide-binding</keyword>
<dbReference type="EMBL" id="KV441388">
    <property type="protein sequence ID" value="OAF62159.1"/>
    <property type="molecule type" value="Genomic_DNA"/>
</dbReference>
<feature type="compositionally biased region" description="Basic and acidic residues" evidence="12">
    <location>
        <begin position="112"/>
        <end position="123"/>
    </location>
</feature>
<comment type="function">
    <text evidence="11">RNA helicase.</text>
</comment>
<dbReference type="GeneID" id="36284687"/>
<dbReference type="InterPro" id="IPR001650">
    <property type="entry name" value="Helicase_C-like"/>
</dbReference>
<evidence type="ECO:0000256" key="2">
    <source>
        <dbReference type="ARBA" id="ARBA00022552"/>
    </source>
</evidence>
<evidence type="ECO:0000256" key="3">
    <source>
        <dbReference type="ARBA" id="ARBA00022741"/>
    </source>
</evidence>
<name>A0A177AJ99_9PEZI</name>
<feature type="compositionally biased region" description="Basic and acidic residues" evidence="12">
    <location>
        <begin position="138"/>
        <end position="191"/>
    </location>
</feature>
<evidence type="ECO:0000256" key="8">
    <source>
        <dbReference type="ARBA" id="ARBA00023242"/>
    </source>
</evidence>
<feature type="region of interest" description="Disordered" evidence="12">
    <location>
        <begin position="94"/>
        <end position="198"/>
    </location>
</feature>
<dbReference type="SUPFAM" id="SSF52540">
    <property type="entry name" value="P-loop containing nucleoside triphosphate hydrolases"/>
    <property type="match status" value="1"/>
</dbReference>
<dbReference type="InterPro" id="IPR014014">
    <property type="entry name" value="RNA_helicase_DEAD_Q_motif"/>
</dbReference>
<comment type="domain">
    <text evidence="11">The Q motif is unique to and characteristic of the DEAD box family of RNA helicases and controls ATP binding and hydrolysis.</text>
</comment>
<dbReference type="Pfam" id="PF00270">
    <property type="entry name" value="DEAD"/>
    <property type="match status" value="1"/>
</dbReference>
<dbReference type="Pfam" id="PF00271">
    <property type="entry name" value="Helicase_C"/>
    <property type="match status" value="1"/>
</dbReference>
<dbReference type="PROSITE" id="PS51194">
    <property type="entry name" value="HELICASE_CTER"/>
    <property type="match status" value="1"/>
</dbReference>
<comment type="catalytic activity">
    <reaction evidence="11">
        <text>ATP + H2O = ADP + phosphate + H(+)</text>
        <dbReference type="Rhea" id="RHEA:13065"/>
        <dbReference type="ChEBI" id="CHEBI:15377"/>
        <dbReference type="ChEBI" id="CHEBI:15378"/>
        <dbReference type="ChEBI" id="CHEBI:30616"/>
        <dbReference type="ChEBI" id="CHEBI:43474"/>
        <dbReference type="ChEBI" id="CHEBI:456216"/>
        <dbReference type="EC" id="3.6.4.13"/>
    </reaction>
</comment>
<dbReference type="Proteomes" id="UP000077154">
    <property type="component" value="Unassembled WGS sequence"/>
</dbReference>
<comment type="similarity">
    <text evidence="10">Belongs to the DEAD box helicase family.</text>
</comment>
<dbReference type="GO" id="GO:0005524">
    <property type="term" value="F:ATP binding"/>
    <property type="evidence" value="ECO:0007669"/>
    <property type="project" value="UniProtKB-UniRule"/>
</dbReference>
<dbReference type="InterPro" id="IPR011545">
    <property type="entry name" value="DEAD/DEAH_box_helicase_dom"/>
</dbReference>
<comment type="subcellular location">
    <subcellularLocation>
        <location evidence="1">Nucleus</location>
        <location evidence="1">Nucleolus</location>
    </subcellularLocation>
</comment>
<dbReference type="CDD" id="cd18787">
    <property type="entry name" value="SF2_C_DEAD"/>
    <property type="match status" value="1"/>
</dbReference>
<organism evidence="16">
    <name type="scientific">Pseudogymnoascus destructans</name>
    <dbReference type="NCBI Taxonomy" id="655981"/>
    <lineage>
        <taxon>Eukaryota</taxon>
        <taxon>Fungi</taxon>
        <taxon>Dikarya</taxon>
        <taxon>Ascomycota</taxon>
        <taxon>Pezizomycotina</taxon>
        <taxon>Leotiomycetes</taxon>
        <taxon>Thelebolales</taxon>
        <taxon>Thelebolaceae</taxon>
        <taxon>Pseudogymnoascus</taxon>
    </lineage>
</organism>
<dbReference type="SMART" id="SM00490">
    <property type="entry name" value="HELICc"/>
    <property type="match status" value="1"/>
</dbReference>
<feature type="short sequence motif" description="Q motif" evidence="9">
    <location>
        <begin position="213"/>
        <end position="241"/>
    </location>
</feature>
<feature type="domain" description="DEAD-box RNA helicase Q" evidence="15">
    <location>
        <begin position="213"/>
        <end position="241"/>
    </location>
</feature>
<gene>
    <name evidence="16" type="primary">MAK5</name>
    <name evidence="16" type="ORF">VC83_01598</name>
</gene>
<feature type="region of interest" description="Disordered" evidence="12">
    <location>
        <begin position="1"/>
        <end position="38"/>
    </location>
</feature>
<dbReference type="InterPro" id="IPR014001">
    <property type="entry name" value="Helicase_ATP-bd"/>
</dbReference>
<dbReference type="VEuPathDB" id="FungiDB:GMDG_02897"/>
<accession>A0A177AJ99</accession>
<evidence type="ECO:0000259" key="15">
    <source>
        <dbReference type="PROSITE" id="PS51195"/>
    </source>
</evidence>
<dbReference type="GO" id="GO:0016787">
    <property type="term" value="F:hydrolase activity"/>
    <property type="evidence" value="ECO:0007669"/>
    <property type="project" value="UniProtKB-KW"/>
</dbReference>
<reference evidence="16" key="1">
    <citation type="submission" date="2016-03" db="EMBL/GenBank/DDBJ databases">
        <title>Updated assembly of Pseudogymnoascus destructans, the fungus causing white-nose syndrome of bats.</title>
        <authorList>
            <person name="Palmer J.M."/>
            <person name="Drees K.P."/>
            <person name="Foster J.T."/>
            <person name="Lindner D.L."/>
        </authorList>
    </citation>
    <scope>NUCLEOTIDE SEQUENCE [LARGE SCALE GENOMIC DNA]</scope>
    <source>
        <strain evidence="16">20631-21</strain>
    </source>
</reference>
<dbReference type="GO" id="GO:0006364">
    <property type="term" value="P:rRNA processing"/>
    <property type="evidence" value="ECO:0007669"/>
    <property type="project" value="UniProtKB-KW"/>
</dbReference>
<dbReference type="eggNOG" id="KOG0347">
    <property type="taxonomic scope" value="Eukaryota"/>
</dbReference>
<dbReference type="CDD" id="cd17946">
    <property type="entry name" value="DEADc_DDX24"/>
    <property type="match status" value="1"/>
</dbReference>
<sequence>MAAQKPKRDRPVPTISQRSKKRQKVETSSSYAPAGAGSDVRKVPVALDALPWNEVEMPDMFEDAEGFFGLDEVDNVEVIRDGNQVKFVTKTPIDDDEFEGFGDDVANATADDAVKTKPKDAKAKAKGAKADANTPKSAKADSKQQVKLENPKTDDSNVTKSKKETKKEKAAKLAAKAKDSAAKSKDKKLPEKQQSAPNVFAALQDEAEDEDMTEWAELNLSTAMLSALAKIGFTTPTPIQQEAIPEVLSGNDVIGKASTGSGKTLAFGIPIIERWLQDNEGREDETATEKKTQKSATALILSPTRELAHQLTDHLTKLCKGLSDAPFIATVTGGLAIQKQQRQLARADIIIGTPGRLWEVLSSGIELSKSLKTLKFLVVDEADRLLTEGHFKEAEEIISKLDRHDADDEEEHVVTRQTLVFSATLAKGLQQKLSGKGRLGDDGMEYLMKKLKFKGEPKFIDVATSAMAEGLKEGVIECGATEKDLYLYTLLLHHPNLKTIIFTNSIHTAQRLTPLLANLNYFPVTLHSNMPQKARLRSIERFSSLLVATDVAARGLDLPAVELVIHYHLPRAADMYVHRSGRTARAGAQGTSIMLCAPEEAQSLRRLAGKVGVIRTLDIDRRVAALLRPRVVLAKKIADAGIAKSKGERGDEWARKAAEELGVDYDSEDFERKGKVGGRARKEKEARGMTKDEMGRAKAELSSLLSQRVNVGVSERYLTGVDVNALLKGGGQWLGSVEGMD</sequence>
<dbReference type="GO" id="GO:0003723">
    <property type="term" value="F:RNA binding"/>
    <property type="evidence" value="ECO:0007669"/>
    <property type="project" value="UniProtKB-UniRule"/>
</dbReference>
<evidence type="ECO:0000256" key="10">
    <source>
        <dbReference type="RuleBase" id="RU000492"/>
    </source>
</evidence>
<dbReference type="PROSITE" id="PS51192">
    <property type="entry name" value="HELICASE_ATP_BIND_1"/>
    <property type="match status" value="1"/>
</dbReference>
<evidence type="ECO:0000256" key="7">
    <source>
        <dbReference type="ARBA" id="ARBA00022884"/>
    </source>
</evidence>
<evidence type="ECO:0000313" key="16">
    <source>
        <dbReference type="EMBL" id="OAF62159.1"/>
    </source>
</evidence>
<dbReference type="EC" id="3.6.4.13" evidence="11"/>
<dbReference type="GO" id="GO:0003724">
    <property type="term" value="F:RNA helicase activity"/>
    <property type="evidence" value="ECO:0007669"/>
    <property type="project" value="UniProtKB-EC"/>
</dbReference>
<evidence type="ECO:0000256" key="4">
    <source>
        <dbReference type="ARBA" id="ARBA00022801"/>
    </source>
</evidence>
<evidence type="ECO:0000256" key="11">
    <source>
        <dbReference type="RuleBase" id="RU365068"/>
    </source>
</evidence>
<keyword evidence="2" id="KW-0698">rRNA processing</keyword>
<feature type="domain" description="Helicase C-terminal" evidence="14">
    <location>
        <begin position="484"/>
        <end position="627"/>
    </location>
</feature>
<keyword evidence="6 10" id="KW-0067">ATP-binding</keyword>
<dbReference type="OrthoDB" id="4310724at2759"/>
<evidence type="ECO:0000256" key="1">
    <source>
        <dbReference type="ARBA" id="ARBA00004604"/>
    </source>
</evidence>
<dbReference type="InterPro" id="IPR027417">
    <property type="entry name" value="P-loop_NTPase"/>
</dbReference>
<dbReference type="PANTHER" id="PTHR24031">
    <property type="entry name" value="RNA HELICASE"/>
    <property type="match status" value="1"/>
</dbReference>
<protein>
    <recommendedName>
        <fullName evidence="11">ATP-dependent RNA helicase</fullName>
        <ecNumber evidence="11">3.6.4.13</ecNumber>
    </recommendedName>
</protein>
<evidence type="ECO:0000256" key="9">
    <source>
        <dbReference type="PROSITE-ProRule" id="PRU00552"/>
    </source>
</evidence>
<dbReference type="RefSeq" id="XP_024327432.1">
    <property type="nucleotide sequence ID" value="XM_024465273.1"/>
</dbReference>
<dbReference type="Gene3D" id="3.40.50.300">
    <property type="entry name" value="P-loop containing nucleotide triphosphate hydrolases"/>
    <property type="match status" value="2"/>
</dbReference>
<evidence type="ECO:0000259" key="13">
    <source>
        <dbReference type="PROSITE" id="PS51192"/>
    </source>
</evidence>
<feature type="domain" description="Helicase ATP-binding" evidence="13">
    <location>
        <begin position="244"/>
        <end position="443"/>
    </location>
</feature>
<dbReference type="PROSITE" id="PS51195">
    <property type="entry name" value="Q_MOTIF"/>
    <property type="match status" value="1"/>
</dbReference>
<keyword evidence="5 10" id="KW-0347">Helicase</keyword>
<keyword evidence="7 11" id="KW-0694">RNA-binding</keyword>
<dbReference type="SMART" id="SM00487">
    <property type="entry name" value="DEXDc"/>
    <property type="match status" value="1"/>
</dbReference>